<organism evidence="2 3">
    <name type="scientific">Escherichia phage Bp7</name>
    <dbReference type="NCBI Taxonomy" id="1052121"/>
    <lineage>
        <taxon>Viruses</taxon>
        <taxon>Duplodnaviria</taxon>
        <taxon>Heunggongvirae</taxon>
        <taxon>Uroviricota</taxon>
        <taxon>Caudoviricetes</taxon>
        <taxon>Pantevenvirales</taxon>
        <taxon>Straboviridae</taxon>
        <taxon>Tevenvirinae</taxon>
        <taxon>Dhakavirus</taxon>
        <taxon>Dhakavirus bp7</taxon>
    </lineage>
</organism>
<dbReference type="Proteomes" id="UP000001272">
    <property type="component" value="Segment"/>
</dbReference>
<dbReference type="OrthoDB" id="293at1914165"/>
<sequence length="226" mass="26630">MKYITYLTIYDGTKLPPFYIGSTYLDKHLAGYHGSVTSKKYEDLYNKELEEHPELFDSMILGEFETREEATFCELYYQKLYNVVKSNLFFNMAYATVDGCFGMDVCKENNPFWNHKHSESTLKAQSDAKIGELNPMYGTKRPEHSKAMSKENNPFYDKKHTEEGLVKCGIKNRKSPVWEYESALEKLWLELDKPKLAMFMRESIKRGFPEGSYKNILRQFERRHND</sequence>
<evidence type="ECO:0000313" key="2">
    <source>
        <dbReference type="EMBL" id="AEN93848.1"/>
    </source>
</evidence>
<evidence type="ECO:0000259" key="1">
    <source>
        <dbReference type="Pfam" id="PF07460"/>
    </source>
</evidence>
<dbReference type="KEGG" id="vg:14008001"/>
<feature type="domain" description="Nuclease associated modular" evidence="1">
    <location>
        <begin position="108"/>
        <end position="126"/>
    </location>
</feature>
<feature type="domain" description="Nuclease associated modular" evidence="1">
    <location>
        <begin position="145"/>
        <end position="163"/>
    </location>
</feature>
<protein>
    <recommendedName>
        <fullName evidence="1">Nuclease associated modular domain-containing protein</fullName>
    </recommendedName>
</protein>
<dbReference type="SUPFAM" id="SSF64496">
    <property type="entry name" value="DNA-binding domain of intron-encoded endonucleases"/>
    <property type="match status" value="1"/>
</dbReference>
<dbReference type="GeneID" id="14008001"/>
<name>G3MUH8_9CAUD</name>
<proteinExistence type="predicted"/>
<dbReference type="GO" id="GO:0003677">
    <property type="term" value="F:DNA binding"/>
    <property type="evidence" value="ECO:0007669"/>
    <property type="project" value="InterPro"/>
</dbReference>
<dbReference type="RefSeq" id="YP_007004172.1">
    <property type="nucleotide sequence ID" value="NC_019500.1"/>
</dbReference>
<dbReference type="InterPro" id="IPR003611">
    <property type="entry name" value="NUMOD3"/>
</dbReference>
<accession>G3MUH8</accession>
<dbReference type="EMBL" id="HQ829472">
    <property type="protein sequence ID" value="AEN93848.1"/>
    <property type="molecule type" value="Genomic_DNA"/>
</dbReference>
<evidence type="ECO:0000313" key="3">
    <source>
        <dbReference type="Proteomes" id="UP000001272"/>
    </source>
</evidence>
<reference evidence="2 3" key="1">
    <citation type="journal article" date="2010" name="Dian Zi Xian Wei Xue Bao">
        <title>Morphological observation on lytic cycle of bacteriophag Bp7.</title>
        <authorList>
            <person name="Liu X."/>
            <person name="Ren H."/>
            <person name="Liu W."/>
            <person name="Wen J."/>
            <person name="Zou L."/>
            <person name="Liu C."/>
        </authorList>
    </citation>
    <scope>NUCLEOTIDE SEQUENCE [LARGE SCALE GENOMIC DNA]</scope>
</reference>
<dbReference type="Pfam" id="PF07460">
    <property type="entry name" value="NUMOD3"/>
    <property type="match status" value="2"/>
</dbReference>
<gene>
    <name evidence="2" type="ORF">EpBp7_0131</name>
</gene>
<keyword evidence="3" id="KW-1185">Reference proteome</keyword>